<sequence length="259" mass="28301">MDGRCRSAAEHPAPSCLPKLSNRQTLQSVWTGILRSGATNLHSHLSLFPMQISISPGSCARSRSVGDDKLGARSCLLAKLPSCMHAYACNLTANHDRQANRASSRREIRILLAGGTRRSCSSRRAHRRPAMYPEAPAVTSITRLTASSSVGSRIQPQGCCSAVVRRYDASSAGRSCPPGRFHRSSHMRSHRRFIAQCGLSIRSRSGVYIYTQNPRPSPGRRSLFAASEVPLNSAARCRRAKKMRTDGWSCPSPGRGSWN</sequence>
<organism evidence="1 2">
    <name type="scientific">Chaetomium fimeti</name>
    <dbReference type="NCBI Taxonomy" id="1854472"/>
    <lineage>
        <taxon>Eukaryota</taxon>
        <taxon>Fungi</taxon>
        <taxon>Dikarya</taxon>
        <taxon>Ascomycota</taxon>
        <taxon>Pezizomycotina</taxon>
        <taxon>Sordariomycetes</taxon>
        <taxon>Sordariomycetidae</taxon>
        <taxon>Sordariales</taxon>
        <taxon>Chaetomiaceae</taxon>
        <taxon>Chaetomium</taxon>
    </lineage>
</organism>
<dbReference type="EMBL" id="JAUEPN010000005">
    <property type="protein sequence ID" value="KAK3293916.1"/>
    <property type="molecule type" value="Genomic_DNA"/>
</dbReference>
<evidence type="ECO:0000313" key="1">
    <source>
        <dbReference type="EMBL" id="KAK3293916.1"/>
    </source>
</evidence>
<protein>
    <submittedName>
        <fullName evidence="1">Uncharacterized protein</fullName>
    </submittedName>
</protein>
<dbReference type="Proteomes" id="UP001278766">
    <property type="component" value="Unassembled WGS sequence"/>
</dbReference>
<proteinExistence type="predicted"/>
<dbReference type="GeneID" id="87835783"/>
<comment type="caution">
    <text evidence="1">The sequence shown here is derived from an EMBL/GenBank/DDBJ whole genome shotgun (WGS) entry which is preliminary data.</text>
</comment>
<evidence type="ECO:0000313" key="2">
    <source>
        <dbReference type="Proteomes" id="UP001278766"/>
    </source>
</evidence>
<reference evidence="1" key="1">
    <citation type="journal article" date="2023" name="Mol. Phylogenet. Evol.">
        <title>Genome-scale phylogeny and comparative genomics of the fungal order Sordariales.</title>
        <authorList>
            <person name="Hensen N."/>
            <person name="Bonometti L."/>
            <person name="Westerberg I."/>
            <person name="Brannstrom I.O."/>
            <person name="Guillou S."/>
            <person name="Cros-Aarteil S."/>
            <person name="Calhoun S."/>
            <person name="Haridas S."/>
            <person name="Kuo A."/>
            <person name="Mondo S."/>
            <person name="Pangilinan J."/>
            <person name="Riley R."/>
            <person name="LaButti K."/>
            <person name="Andreopoulos B."/>
            <person name="Lipzen A."/>
            <person name="Chen C."/>
            <person name="Yan M."/>
            <person name="Daum C."/>
            <person name="Ng V."/>
            <person name="Clum A."/>
            <person name="Steindorff A."/>
            <person name="Ohm R.A."/>
            <person name="Martin F."/>
            <person name="Silar P."/>
            <person name="Natvig D.O."/>
            <person name="Lalanne C."/>
            <person name="Gautier V."/>
            <person name="Ament-Velasquez S.L."/>
            <person name="Kruys A."/>
            <person name="Hutchinson M.I."/>
            <person name="Powell A.J."/>
            <person name="Barry K."/>
            <person name="Miller A.N."/>
            <person name="Grigoriev I.V."/>
            <person name="Debuchy R."/>
            <person name="Gladieux P."/>
            <person name="Hiltunen Thoren M."/>
            <person name="Johannesson H."/>
        </authorList>
    </citation>
    <scope>NUCLEOTIDE SEQUENCE</scope>
    <source>
        <strain evidence="1">CBS 168.71</strain>
    </source>
</reference>
<keyword evidence="2" id="KW-1185">Reference proteome</keyword>
<dbReference type="AlphaFoldDB" id="A0AAE0HE27"/>
<dbReference type="RefSeq" id="XP_062657430.1">
    <property type="nucleotide sequence ID" value="XM_062798835.1"/>
</dbReference>
<gene>
    <name evidence="1" type="ORF">B0H64DRAFT_175373</name>
</gene>
<accession>A0AAE0HE27</accession>
<reference evidence="1" key="2">
    <citation type="submission" date="2023-06" db="EMBL/GenBank/DDBJ databases">
        <authorList>
            <consortium name="Lawrence Berkeley National Laboratory"/>
            <person name="Haridas S."/>
            <person name="Hensen N."/>
            <person name="Bonometti L."/>
            <person name="Westerberg I."/>
            <person name="Brannstrom I.O."/>
            <person name="Guillou S."/>
            <person name="Cros-Aarteil S."/>
            <person name="Calhoun S."/>
            <person name="Kuo A."/>
            <person name="Mondo S."/>
            <person name="Pangilinan J."/>
            <person name="Riley R."/>
            <person name="Labutti K."/>
            <person name="Andreopoulos B."/>
            <person name="Lipzen A."/>
            <person name="Chen C."/>
            <person name="Yanf M."/>
            <person name="Daum C."/>
            <person name="Ng V."/>
            <person name="Clum A."/>
            <person name="Steindorff A."/>
            <person name="Ohm R."/>
            <person name="Martin F."/>
            <person name="Silar P."/>
            <person name="Natvig D."/>
            <person name="Lalanne C."/>
            <person name="Gautier V."/>
            <person name="Ament-Velasquez S.L."/>
            <person name="Kruys A."/>
            <person name="Hutchinson M.I."/>
            <person name="Powell A.J."/>
            <person name="Barry K."/>
            <person name="Miller A.N."/>
            <person name="Grigoriev I.V."/>
            <person name="Debuchy R."/>
            <person name="Gladieux P."/>
            <person name="Thoren M.H."/>
            <person name="Johannesson H."/>
        </authorList>
    </citation>
    <scope>NUCLEOTIDE SEQUENCE</scope>
    <source>
        <strain evidence="1">CBS 168.71</strain>
    </source>
</reference>
<name>A0AAE0HE27_9PEZI</name>